<reference evidence="2 3" key="2">
    <citation type="submission" date="2024-07" db="EMBL/GenBank/DDBJ databases">
        <authorList>
            <person name="Akdeniz Z."/>
        </authorList>
    </citation>
    <scope>NUCLEOTIDE SEQUENCE [LARGE SCALE GENOMIC DNA]</scope>
</reference>
<protein>
    <submittedName>
        <fullName evidence="1">Uncharacterized protein</fullName>
    </submittedName>
</protein>
<evidence type="ECO:0000313" key="3">
    <source>
        <dbReference type="Proteomes" id="UP001642409"/>
    </source>
</evidence>
<evidence type="ECO:0000313" key="1">
    <source>
        <dbReference type="EMBL" id="CAI9927088.1"/>
    </source>
</evidence>
<accession>A0AA86U0S3</accession>
<evidence type="ECO:0000313" key="2">
    <source>
        <dbReference type="EMBL" id="CAL5971916.1"/>
    </source>
</evidence>
<dbReference type="Proteomes" id="UP001642409">
    <property type="component" value="Unassembled WGS sequence"/>
</dbReference>
<dbReference type="Gene3D" id="2.160.20.110">
    <property type="match status" value="1"/>
</dbReference>
<sequence length="966" mass="104730">MMNLPTFALFGLTTQIYLINSNISVNVPQNLLKGALLCLECDITALATDFEFVASGINISGMILTSKTNLQINQSLMKSRLTGVNVAGLILDAPKMSISLIDCNISGYDVQTNISGALIAFISGNINLVVNIVQICSNDQKFGQGADKIFKTGTILLTCIICREQYYSYGLCQNSLYQGNLENSTLKCTEPFKFDGNECSCPEGEVVNGSACANILSSINQLVIQQEQIPKSTYSILLQTELTQNITTIVQQDVNLSHIQIQILYKLSNITGSSVLTNSTLVQQFILNNMSTIDQNILNTMSVIDQRILNNASNLNNIIQNLNISLTKTGQNVDLMNKSISAQVDINVALNQSIQNITRNISTFNQELSEQQKMMIDLDLLTECLNNPDQFNIFGKCYVVSSEDSSRSCSQKYFVSTFDIQQITNYVSIDDFGVGYIFSTSNVISNAFIDVSDNTYTSIVQPLFQTQSNFENIKIQLGVQDISGGSILTTSNRVIIKQMSIISKTGCQITVSSEDKLNILYSSSSNTSINNLFVHLSFAQSRGNISLIGIVSSYLYINCYQVTGIYNSKLTVSMICLTLSAASVTVNQVCFKPSVYQVGNCSSYLFSSVSFTSSIELSNISFILGNRSISQTLSSISTVSSTTFYQFGGLVAISNANSFSIVMNYVMYDCHQFFSTNYVSISGFIVGQISSTSSIDIKNMCLQQTFTSASILFQIFGLFGESTANTIIQQSCISFTTQGSFKLFGIIGYSTGSSQLSNVKTYVSVINSGSSIGSLIGFVTSQLTLDNVSSVTMMNCTMNIGGFIGLVGTQNVTIINSEVSGIINASNSVGGFIGRQSSGSNVTIANSNAKCNISAVNINVGGVIGYMENTTNATILNSKITKINISAQYSVGGFIGWCEQCSLTIMSSIIEYSHIFGKTQNYGIVSGGINQGSFNISSSSANFNYLNNVMMNCQILTNNWSVTQCQ</sequence>
<keyword evidence="3" id="KW-1185">Reference proteome</keyword>
<dbReference type="EMBL" id="CATOUU010000380">
    <property type="protein sequence ID" value="CAI9927088.1"/>
    <property type="molecule type" value="Genomic_DNA"/>
</dbReference>
<dbReference type="EMBL" id="CAXDID020000003">
    <property type="protein sequence ID" value="CAL5971916.1"/>
    <property type="molecule type" value="Genomic_DNA"/>
</dbReference>
<dbReference type="AlphaFoldDB" id="A0AA86U0S3"/>
<organism evidence="1">
    <name type="scientific">Hexamita inflata</name>
    <dbReference type="NCBI Taxonomy" id="28002"/>
    <lineage>
        <taxon>Eukaryota</taxon>
        <taxon>Metamonada</taxon>
        <taxon>Diplomonadida</taxon>
        <taxon>Hexamitidae</taxon>
        <taxon>Hexamitinae</taxon>
        <taxon>Hexamita</taxon>
    </lineage>
</organism>
<gene>
    <name evidence="1" type="ORF">HINF_LOCUS14733</name>
    <name evidence="2" type="ORF">HINF_LOCUS1644</name>
</gene>
<reference evidence="1" key="1">
    <citation type="submission" date="2023-06" db="EMBL/GenBank/DDBJ databases">
        <authorList>
            <person name="Kurt Z."/>
        </authorList>
    </citation>
    <scope>NUCLEOTIDE SEQUENCE</scope>
</reference>
<comment type="caution">
    <text evidence="1">The sequence shown here is derived from an EMBL/GenBank/DDBJ whole genome shotgun (WGS) entry which is preliminary data.</text>
</comment>
<proteinExistence type="predicted"/>
<name>A0AA86U0S3_9EUKA</name>